<gene>
    <name evidence="2" type="ORF">LCOR_11584.1</name>
</gene>
<name>A0A068SHM6_9FUNG</name>
<comment type="caution">
    <text evidence="2">The sequence shown here is derived from an EMBL/GenBank/DDBJ whole genome shotgun (WGS) entry which is preliminary data.</text>
</comment>
<evidence type="ECO:0000313" key="3">
    <source>
        <dbReference type="Proteomes" id="UP000027586"/>
    </source>
</evidence>
<proteinExistence type="predicted"/>
<dbReference type="SUPFAM" id="SSF53335">
    <property type="entry name" value="S-adenosyl-L-methionine-dependent methyltransferases"/>
    <property type="match status" value="1"/>
</dbReference>
<dbReference type="Gene3D" id="3.40.50.150">
    <property type="entry name" value="Vaccinia Virus protein VP39"/>
    <property type="match status" value="1"/>
</dbReference>
<dbReference type="Proteomes" id="UP000027586">
    <property type="component" value="Unassembled WGS sequence"/>
</dbReference>
<dbReference type="AlphaFoldDB" id="A0A068SHM6"/>
<reference evidence="2" key="1">
    <citation type="submission" date="2013-08" db="EMBL/GenBank/DDBJ databases">
        <title>Gene expansion shapes genome architecture in the human pathogen Lichtheimia corymbifera: an evolutionary genomics analysis in the ancient terrestrial Mucorales (Mucoromycotina).</title>
        <authorList>
            <person name="Schwartze V.U."/>
            <person name="Winter S."/>
            <person name="Shelest E."/>
            <person name="Marcet-Houben M."/>
            <person name="Horn F."/>
            <person name="Wehner S."/>
            <person name="Hoffmann K."/>
            <person name="Riege K."/>
            <person name="Sammeth M."/>
            <person name="Nowrousian M."/>
            <person name="Valiante V."/>
            <person name="Linde J."/>
            <person name="Jacobsen I.D."/>
            <person name="Marz M."/>
            <person name="Brakhage A.A."/>
            <person name="Gabaldon T."/>
            <person name="Bocker S."/>
            <person name="Voigt K."/>
        </authorList>
    </citation>
    <scope>NUCLEOTIDE SEQUENCE [LARGE SCALE GENOMIC DNA]</scope>
    <source>
        <strain evidence="2">FSU 9682</strain>
    </source>
</reference>
<accession>A0A068SHM6</accession>
<dbReference type="PANTHER" id="PTHR12496:SF0">
    <property type="entry name" value="METHYLTRANSFERASE DOMAIN-CONTAINING PROTEIN"/>
    <property type="match status" value="1"/>
</dbReference>
<organism evidence="2 3">
    <name type="scientific">Lichtheimia corymbifera JMRC:FSU:9682</name>
    <dbReference type="NCBI Taxonomy" id="1263082"/>
    <lineage>
        <taxon>Eukaryota</taxon>
        <taxon>Fungi</taxon>
        <taxon>Fungi incertae sedis</taxon>
        <taxon>Mucoromycota</taxon>
        <taxon>Mucoromycotina</taxon>
        <taxon>Mucoromycetes</taxon>
        <taxon>Mucorales</taxon>
        <taxon>Lichtheimiaceae</taxon>
        <taxon>Lichtheimia</taxon>
    </lineage>
</organism>
<protein>
    <submittedName>
        <fullName evidence="2">Cra-b-like protein</fullName>
    </submittedName>
</protein>
<evidence type="ECO:0000259" key="1">
    <source>
        <dbReference type="Pfam" id="PF13679"/>
    </source>
</evidence>
<sequence>MADLPDRELYLPEKYSHLTPHEYVKTLIAFVKQYDHLINIHIVNFITTDQWQLLDPEWQTALLPTDVNNEDDWIQQLINITSGNTENDTWPASLKEYVQHTRDMALPRGFLSDYDVDVCQLEQDYQRGMNDKKIHEVGFMSTLIDRVATRRNIDSVMDLGAGQGYLARAIAWKYGLRVLAVDGSEVQTCGAKRIDHNILKRTSKQNGQVHHVTEMVTPENISGILSNWQTSNGQHKDTMEPWLLCGLHACGDLSSLMLRLFAESDEMGSLVNVGCCHHFLTQEEGFPMSSFVNKELGYQQTSTAHMLACQTPSRWTDRAEETLKSFEHHFFRALLQHIMVEKGLTPVDKAPIVGRLNKKKDFISFPIYVRAALKRFGLPEDTISAQEAEAYYEKYKNHKQIDKQIAVLWTIRVLLAPVLESIILMDRWLYLKESLLQYPDTKTKGVWMWPLFDPIISPRNTVIVASK</sequence>
<keyword evidence="3" id="KW-1185">Reference proteome</keyword>
<dbReference type="InterPro" id="IPR052220">
    <property type="entry name" value="METTL25"/>
</dbReference>
<feature type="domain" description="Methyltransferase" evidence="1">
    <location>
        <begin position="132"/>
        <end position="282"/>
    </location>
</feature>
<dbReference type="OrthoDB" id="10258156at2759"/>
<dbReference type="PANTHER" id="PTHR12496">
    <property type="entry name" value="CGI-41 METHYLTRANSFERASE"/>
    <property type="match status" value="1"/>
</dbReference>
<dbReference type="InterPro" id="IPR029063">
    <property type="entry name" value="SAM-dependent_MTases_sf"/>
</dbReference>
<evidence type="ECO:0000313" key="2">
    <source>
        <dbReference type="EMBL" id="CDH60806.1"/>
    </source>
</evidence>
<dbReference type="VEuPathDB" id="FungiDB:LCOR_11584.1"/>
<dbReference type="InterPro" id="IPR025714">
    <property type="entry name" value="Methyltranfer_dom"/>
</dbReference>
<dbReference type="Pfam" id="PF13679">
    <property type="entry name" value="Methyltransf_32"/>
    <property type="match status" value="1"/>
</dbReference>
<dbReference type="EMBL" id="CBTN010000108">
    <property type="protein sequence ID" value="CDH60806.1"/>
    <property type="molecule type" value="Genomic_DNA"/>
</dbReference>